<evidence type="ECO:0000256" key="4">
    <source>
        <dbReference type="ARBA" id="ARBA00035160"/>
    </source>
</evidence>
<dbReference type="VEuPathDB" id="GiardiaDB:SS50377_27280"/>
<keyword evidence="2 7" id="KW-0689">Ribosomal protein</keyword>
<dbReference type="Pfam" id="PF00411">
    <property type="entry name" value="Ribosomal_S11"/>
    <property type="match status" value="1"/>
</dbReference>
<name>V6LTE5_9EUKA</name>
<reference evidence="7 8" key="1">
    <citation type="journal article" date="2014" name="PLoS Genet.">
        <title>The Genome of Spironucleus salmonicida Highlights a Fish Pathogen Adapted to Fluctuating Environments.</title>
        <authorList>
            <person name="Xu F."/>
            <person name="Jerlstrom-Hultqvist J."/>
            <person name="Einarsson E."/>
            <person name="Astvaldsson A."/>
            <person name="Svard S.G."/>
            <person name="Andersson J.O."/>
        </authorList>
    </citation>
    <scope>NUCLEOTIDE SEQUENCE</scope>
    <source>
        <strain evidence="8">ATCC 50377</strain>
    </source>
</reference>
<evidence type="ECO:0000256" key="2">
    <source>
        <dbReference type="ARBA" id="ARBA00022980"/>
    </source>
</evidence>
<reference evidence="8" key="2">
    <citation type="submission" date="2020-12" db="EMBL/GenBank/DDBJ databases">
        <title>New Spironucleus salmonicida genome in near-complete chromosomes.</title>
        <authorList>
            <person name="Xu F."/>
            <person name="Kurt Z."/>
            <person name="Jimenez-Gonzalez A."/>
            <person name="Astvaldsson A."/>
            <person name="Andersson J.O."/>
            <person name="Svard S.G."/>
        </authorList>
    </citation>
    <scope>NUCLEOTIDE SEQUENCE</scope>
    <source>
        <strain evidence="8">ATCC 50377</strain>
    </source>
</reference>
<evidence type="ECO:0000256" key="5">
    <source>
        <dbReference type="ARBA" id="ARBA00044343"/>
    </source>
</evidence>
<dbReference type="EMBL" id="AUWU02000007">
    <property type="protein sequence ID" value="KAH0570986.1"/>
    <property type="molecule type" value="Genomic_DNA"/>
</dbReference>
<evidence type="ECO:0000256" key="1">
    <source>
        <dbReference type="ARBA" id="ARBA00006194"/>
    </source>
</evidence>
<organism evidence="7">
    <name type="scientific">Spironucleus salmonicida</name>
    <dbReference type="NCBI Taxonomy" id="348837"/>
    <lineage>
        <taxon>Eukaryota</taxon>
        <taxon>Metamonada</taxon>
        <taxon>Diplomonadida</taxon>
        <taxon>Hexamitidae</taxon>
        <taxon>Hexamitinae</taxon>
        <taxon>Spironucleus</taxon>
    </lineage>
</organism>
<dbReference type="InterPro" id="IPR036967">
    <property type="entry name" value="Ribosomal_uS11_sf"/>
</dbReference>
<sequence length="144" mass="15993">MKKVNYDQTNLPKADAQGNTFGICHIFAAKNDTFIHVTDITGAETIARVSGGQMVKRHQDEPSPYAAMQATQKLVEVLRARQISSLHIRIRANGGVGRRNYGQGGSSTIRTLVRNNFKIGRIEDVTPIPSDRTRHKGGRRGRRL</sequence>
<keyword evidence="11" id="KW-1185">Reference proteome</keyword>
<dbReference type="GO" id="GO:0003735">
    <property type="term" value="F:structural constituent of ribosome"/>
    <property type="evidence" value="ECO:0007669"/>
    <property type="project" value="InterPro"/>
</dbReference>
<evidence type="ECO:0000313" key="7">
    <source>
        <dbReference type="EMBL" id="EST46966.1"/>
    </source>
</evidence>
<dbReference type="EMBL" id="KI546119">
    <property type="protein sequence ID" value="EST44292.1"/>
    <property type="molecule type" value="Genomic_DNA"/>
</dbReference>
<evidence type="ECO:0000313" key="9">
    <source>
        <dbReference type="EMBL" id="KAH0570986.1"/>
    </source>
</evidence>
<gene>
    <name evidence="7" type="ORF">SS50377_13001</name>
    <name evidence="6" type="ORF">SS50377_15826</name>
    <name evidence="9" type="ORF">SS50377_27280</name>
    <name evidence="10" type="ORF">SS50377_27282</name>
    <name evidence="8" type="ORF">SS50377_28818</name>
</gene>
<dbReference type="Proteomes" id="UP000018208">
    <property type="component" value="Unassembled WGS sequence"/>
</dbReference>
<dbReference type="VEuPathDB" id="GiardiaDB:SS50377_27282"/>
<dbReference type="VEuPathDB" id="GiardiaDB:SS50377_28818"/>
<keyword evidence="3" id="KW-0687">Ribonucleoprotein</keyword>
<dbReference type="HAMAP" id="MF_01310">
    <property type="entry name" value="Ribosomal_uS11"/>
    <property type="match status" value="1"/>
</dbReference>
<evidence type="ECO:0000313" key="11">
    <source>
        <dbReference type="Proteomes" id="UP000018208"/>
    </source>
</evidence>
<dbReference type="GO" id="GO:0044391">
    <property type="term" value="C:ribosomal subunit"/>
    <property type="evidence" value="ECO:0007669"/>
    <property type="project" value="UniProtKB-ARBA"/>
</dbReference>
<comment type="similarity">
    <text evidence="1">Belongs to the universal ribosomal protein uS11 family.</text>
</comment>
<dbReference type="PANTHER" id="PTHR11759">
    <property type="entry name" value="40S RIBOSOMAL PROTEIN S14/30S RIBOSOMAL PROTEIN S11"/>
    <property type="match status" value="1"/>
</dbReference>
<accession>V6LTE5</accession>
<evidence type="ECO:0000256" key="3">
    <source>
        <dbReference type="ARBA" id="ARBA00023274"/>
    </source>
</evidence>
<dbReference type="EMBL" id="KI546054">
    <property type="protein sequence ID" value="EST46966.1"/>
    <property type="molecule type" value="Genomic_DNA"/>
</dbReference>
<evidence type="ECO:0000313" key="8">
    <source>
        <dbReference type="EMBL" id="KAH0569304.1"/>
    </source>
</evidence>
<dbReference type="PIRSF" id="PIRSF002131">
    <property type="entry name" value="Ribosomal_S11"/>
    <property type="match status" value="1"/>
</dbReference>
<dbReference type="EMBL" id="AUWU02000032">
    <property type="protein sequence ID" value="KAH0569304.1"/>
    <property type="molecule type" value="Genomic_DNA"/>
</dbReference>
<dbReference type="Gene3D" id="3.30.420.80">
    <property type="entry name" value="Ribosomal protein S11"/>
    <property type="match status" value="1"/>
</dbReference>
<protein>
    <recommendedName>
        <fullName evidence="4">Small ribosomal subunit protein uS11</fullName>
    </recommendedName>
    <alternativeName>
        <fullName evidence="5">40S ribosomal protein S14</fullName>
    </alternativeName>
</protein>
<dbReference type="GO" id="GO:0022626">
    <property type="term" value="C:cytosolic ribosome"/>
    <property type="evidence" value="ECO:0007669"/>
    <property type="project" value="UniProtKB-ARBA"/>
</dbReference>
<dbReference type="InterPro" id="IPR001971">
    <property type="entry name" value="Ribosomal_uS11"/>
</dbReference>
<dbReference type="EMBL" id="AUWU02000007">
    <property type="protein sequence ID" value="KAH0570988.1"/>
    <property type="molecule type" value="Genomic_DNA"/>
</dbReference>
<dbReference type="GO" id="GO:0006412">
    <property type="term" value="P:translation"/>
    <property type="evidence" value="ECO:0007669"/>
    <property type="project" value="InterPro"/>
</dbReference>
<dbReference type="FunFam" id="3.30.420.80:FF:000018">
    <property type="entry name" value="40S ribosomal protein S14"/>
    <property type="match status" value="1"/>
</dbReference>
<proteinExistence type="inferred from homology"/>
<dbReference type="SUPFAM" id="SSF53137">
    <property type="entry name" value="Translational machinery components"/>
    <property type="match status" value="1"/>
</dbReference>
<evidence type="ECO:0000313" key="10">
    <source>
        <dbReference type="EMBL" id="KAH0570988.1"/>
    </source>
</evidence>
<dbReference type="OrthoDB" id="10250260at2759"/>
<evidence type="ECO:0000313" key="6">
    <source>
        <dbReference type="EMBL" id="EST44292.1"/>
    </source>
</evidence>
<dbReference type="AlphaFoldDB" id="V6LTE5"/>